<protein>
    <submittedName>
        <fullName evidence="1">Uncharacterized protein</fullName>
    </submittedName>
</protein>
<accession>A0A318I2U1</accession>
<gene>
    <name evidence="1" type="ORF">EJ73_00098</name>
</gene>
<keyword evidence="2" id="KW-1185">Reference proteome</keyword>
<dbReference type="AlphaFoldDB" id="A0A318I2U1"/>
<dbReference type="OrthoDB" id="1082586at2"/>
<name>A0A318I2U1_9BACT</name>
<dbReference type="Proteomes" id="UP000248314">
    <property type="component" value="Unassembled WGS sequence"/>
</dbReference>
<sequence>MKSHQYSISCLWGAVGCFEIARGLGRCLQQQAVFLVSLILLGTTSALAQQPKDTDEAQFAAAMTKTKWRETPMKFAYPSCFAREELFDDNVPAYYYLYSWRQVVMGYVSLGVWAVDDVDYPGEKYPLLGSINIKKITYVHKGKCIYSGYTTDGRVFYMKCKPETGGMVTHLGVLALVYPKSFQPHVGLLIKQISNW</sequence>
<dbReference type="PROSITE" id="PS51257">
    <property type="entry name" value="PROKAR_LIPOPROTEIN"/>
    <property type="match status" value="1"/>
</dbReference>
<proteinExistence type="predicted"/>
<organism evidence="1 2">
    <name type="scientific">Hoylesella shahii DSM 15611 = JCM 12083</name>
    <dbReference type="NCBI Taxonomy" id="1122991"/>
    <lineage>
        <taxon>Bacteria</taxon>
        <taxon>Pseudomonadati</taxon>
        <taxon>Bacteroidota</taxon>
        <taxon>Bacteroidia</taxon>
        <taxon>Bacteroidales</taxon>
        <taxon>Prevotellaceae</taxon>
        <taxon>Hoylesella</taxon>
    </lineage>
</organism>
<reference evidence="1 2" key="1">
    <citation type="submission" date="2018-05" db="EMBL/GenBank/DDBJ databases">
        <title>Genomic Encyclopedia of Type Strains, Phase I: the one thousand microbial genomes (KMG-I) project.</title>
        <authorList>
            <person name="Kyrpides N."/>
        </authorList>
    </citation>
    <scope>NUCLEOTIDE SEQUENCE [LARGE SCALE GENOMIC DNA]</scope>
    <source>
        <strain evidence="1 2">DSM 15611</strain>
    </source>
</reference>
<dbReference type="EMBL" id="QJJX01000001">
    <property type="protein sequence ID" value="PXX24832.1"/>
    <property type="molecule type" value="Genomic_DNA"/>
</dbReference>
<evidence type="ECO:0000313" key="1">
    <source>
        <dbReference type="EMBL" id="PXX24832.1"/>
    </source>
</evidence>
<dbReference type="RefSeq" id="WP_146210575.1">
    <property type="nucleotide sequence ID" value="NZ_BAIZ01000008.1"/>
</dbReference>
<comment type="caution">
    <text evidence="1">The sequence shown here is derived from an EMBL/GenBank/DDBJ whole genome shotgun (WGS) entry which is preliminary data.</text>
</comment>
<evidence type="ECO:0000313" key="2">
    <source>
        <dbReference type="Proteomes" id="UP000248314"/>
    </source>
</evidence>